<evidence type="ECO:0000313" key="2">
    <source>
        <dbReference type="EMBL" id="RPF21081.1"/>
    </source>
</evidence>
<feature type="domain" description="Treble clef zinc finger" evidence="1">
    <location>
        <begin position="630"/>
        <end position="674"/>
    </location>
</feature>
<dbReference type="EMBL" id="RKQZ01000001">
    <property type="protein sequence ID" value="RPF21081.1"/>
    <property type="molecule type" value="Genomic_DNA"/>
</dbReference>
<evidence type="ECO:0000259" key="1">
    <source>
        <dbReference type="Pfam" id="PF14311"/>
    </source>
</evidence>
<evidence type="ECO:0000313" key="3">
    <source>
        <dbReference type="Proteomes" id="UP000280501"/>
    </source>
</evidence>
<reference evidence="2 3" key="1">
    <citation type="submission" date="2018-11" db="EMBL/GenBank/DDBJ databases">
        <title>Sequencing the genomes of 1000 actinobacteria strains.</title>
        <authorList>
            <person name="Klenk H.-P."/>
        </authorList>
    </citation>
    <scope>NUCLEOTIDE SEQUENCE [LARGE SCALE GENOMIC DNA]</scope>
    <source>
        <strain evidence="2 3">DSM 15700</strain>
    </source>
</reference>
<organism evidence="2 3">
    <name type="scientific">Myceligenerans xiligouense</name>
    <dbReference type="NCBI Taxonomy" id="253184"/>
    <lineage>
        <taxon>Bacteria</taxon>
        <taxon>Bacillati</taxon>
        <taxon>Actinomycetota</taxon>
        <taxon>Actinomycetes</taxon>
        <taxon>Micrococcales</taxon>
        <taxon>Promicromonosporaceae</taxon>
        <taxon>Myceligenerans</taxon>
    </lineage>
</organism>
<comment type="caution">
    <text evidence="2">The sequence shown here is derived from an EMBL/GenBank/DDBJ whole genome shotgun (WGS) entry which is preliminary data.</text>
</comment>
<name>A0A3N4ZMC0_9MICO</name>
<feature type="domain" description="Treble clef zinc finger" evidence="1">
    <location>
        <begin position="548"/>
        <end position="594"/>
    </location>
</feature>
<keyword evidence="3" id="KW-1185">Reference proteome</keyword>
<sequence length="755" mass="82457">MPGPEPASFLRDTHPEVYLEAVRVASELPLSMLGTYSNRAVQWRCNACHHEWGAKVAARACGGGCPKCAQSKRARSLAQAPDGASLQDLYPAVAAEFISNLTRPDMTPSDLRPRARQRCVWKCSRCGHRWEATVANRADGRGCMACANQRRAEARRRPTAKTGTAAERATFPQSELVVNLTHAERGLADLKPASKDRCLWRCSECSHEWEATVVSRVVMRSGCPVCGTRRAATSWATASLDQSLLALYPNIASEFVSNENSPGRSSAQIKPGSNALCRWRCNRGHEWITTVASRVAGTGCARCGARGQSRLELEVAELLRATTGEHVEVDVRVQGGARTWRLDISIPALMLYIDLDPAFWHSDTARDQRKVDALPDLHYVRVRDEALPALARATIVTVAPRSLNALEWAAALRPVIIAVGGSWTEPTTETTARALGSAAALWRQTLQGRPMRSAADVAPQLKDELLRNETRPGVELDWLPPSAKDKCWWKCRDCGHEWRTSVEVRAYLGSGCPECGITKAARRRSTAPPGGSLADLHPEITTEFSSCSRPDRSPADLRPSSNLMCFWRCSNCGHGYKASPASRTRGQSCPQCAKAKAGDARSRGDAARGSSLAGRSPRLSEEFVKLIGRPHRSPADIPVGSNLKAMWRCGKCKHEWTTTVVSRALGGTGCPPCGRLRTAHARSAPAAGRSLLDLFPDIAEQFVENLTHLGRGPAHLKAGSHDRCRWRCDSGHEWQTTAKNRTRGGTGCPRCQRQS</sequence>
<feature type="domain" description="Treble clef zinc finger" evidence="1">
    <location>
        <begin position="187"/>
        <end position="228"/>
    </location>
</feature>
<dbReference type="PANTHER" id="PTHR37317">
    <property type="entry name" value="BLR8090 PROTEIN"/>
    <property type="match status" value="1"/>
</dbReference>
<dbReference type="AlphaFoldDB" id="A0A3N4ZMC0"/>
<dbReference type="PANTHER" id="PTHR37317:SF1">
    <property type="entry name" value="ZINC-RIBBON DOMAIN-CONTAINING PROTEIN-RELATED"/>
    <property type="match status" value="1"/>
</dbReference>
<feature type="domain" description="Treble clef zinc finger" evidence="1">
    <location>
        <begin position="251"/>
        <end position="305"/>
    </location>
</feature>
<gene>
    <name evidence="2" type="ORF">EDD34_1699</name>
</gene>
<dbReference type="InterPro" id="IPR025487">
    <property type="entry name" value="DUF4379"/>
</dbReference>
<proteinExistence type="predicted"/>
<feature type="domain" description="Treble clef zinc finger" evidence="1">
    <location>
        <begin position="28"/>
        <end position="70"/>
    </location>
</feature>
<dbReference type="Proteomes" id="UP000280501">
    <property type="component" value="Unassembled WGS sequence"/>
</dbReference>
<dbReference type="Pfam" id="PF14311">
    <property type="entry name" value="DUF4379"/>
    <property type="match status" value="8"/>
</dbReference>
<dbReference type="OrthoDB" id="3196679at2"/>
<dbReference type="RefSeq" id="WP_123814165.1">
    <property type="nucleotide sequence ID" value="NZ_RKQZ01000001.1"/>
</dbReference>
<accession>A0A3N4ZMC0</accession>
<feature type="domain" description="Treble clef zinc finger" evidence="1">
    <location>
        <begin position="94"/>
        <end position="148"/>
    </location>
</feature>
<protein>
    <submittedName>
        <fullName evidence="2">Putative zinc ribbon protein</fullName>
    </submittedName>
</protein>
<feature type="domain" description="Treble clef zinc finger" evidence="1">
    <location>
        <begin position="471"/>
        <end position="515"/>
    </location>
</feature>
<feature type="domain" description="Treble clef zinc finger" evidence="1">
    <location>
        <begin position="698"/>
        <end position="753"/>
    </location>
</feature>